<organism evidence="1 2">
    <name type="scientific">Cladophialophora chaetospira</name>
    <dbReference type="NCBI Taxonomy" id="386627"/>
    <lineage>
        <taxon>Eukaryota</taxon>
        <taxon>Fungi</taxon>
        <taxon>Dikarya</taxon>
        <taxon>Ascomycota</taxon>
        <taxon>Pezizomycotina</taxon>
        <taxon>Eurotiomycetes</taxon>
        <taxon>Chaetothyriomycetidae</taxon>
        <taxon>Chaetothyriales</taxon>
        <taxon>Herpotrichiellaceae</taxon>
        <taxon>Cladophialophora</taxon>
    </lineage>
</organism>
<dbReference type="Proteomes" id="UP001172673">
    <property type="component" value="Unassembled WGS sequence"/>
</dbReference>
<protein>
    <submittedName>
        <fullName evidence="1">Uncharacterized protein</fullName>
    </submittedName>
</protein>
<dbReference type="AlphaFoldDB" id="A0AA39CET4"/>
<evidence type="ECO:0000313" key="2">
    <source>
        <dbReference type="Proteomes" id="UP001172673"/>
    </source>
</evidence>
<proteinExistence type="predicted"/>
<evidence type="ECO:0000313" key="1">
    <source>
        <dbReference type="EMBL" id="KAJ9605663.1"/>
    </source>
</evidence>
<name>A0AA39CET4_9EURO</name>
<keyword evidence="2" id="KW-1185">Reference proteome</keyword>
<sequence length="81" mass="9085">MANSEGKKKLLKGTLKKAQKCNKAVDAPGTIYFTQPQTHDQRVTVFDSSITSEPFLNSVELENMRNKQQMEEKAGTSHTRS</sequence>
<reference evidence="1" key="1">
    <citation type="submission" date="2022-10" db="EMBL/GenBank/DDBJ databases">
        <title>Culturing micro-colonial fungi from biological soil crusts in the Mojave desert and describing Neophaeococcomyces mojavensis, and introducing the new genera and species Taxawa tesnikishii.</title>
        <authorList>
            <person name="Kurbessoian T."/>
            <person name="Stajich J.E."/>
        </authorList>
    </citation>
    <scope>NUCLEOTIDE SEQUENCE</scope>
    <source>
        <strain evidence="1">TK_41</strain>
    </source>
</reference>
<comment type="caution">
    <text evidence="1">The sequence shown here is derived from an EMBL/GenBank/DDBJ whole genome shotgun (WGS) entry which is preliminary data.</text>
</comment>
<dbReference type="EMBL" id="JAPDRK010000015">
    <property type="protein sequence ID" value="KAJ9605663.1"/>
    <property type="molecule type" value="Genomic_DNA"/>
</dbReference>
<accession>A0AA39CET4</accession>
<gene>
    <name evidence="1" type="ORF">H2200_009512</name>
</gene>